<evidence type="ECO:0000313" key="2">
    <source>
        <dbReference type="EMBL" id="CAK0784132.1"/>
    </source>
</evidence>
<dbReference type="PANTHER" id="PTHR38436:SF3">
    <property type="entry name" value="CARBOXYMETHYLENEBUTENOLIDASE-RELATED"/>
    <property type="match status" value="1"/>
</dbReference>
<dbReference type="InterPro" id="IPR009959">
    <property type="entry name" value="Cyclase_SnoaL-like"/>
</dbReference>
<dbReference type="GO" id="GO:0030638">
    <property type="term" value="P:polyketide metabolic process"/>
    <property type="evidence" value="ECO:0007669"/>
    <property type="project" value="InterPro"/>
</dbReference>
<dbReference type="Proteomes" id="UP001314263">
    <property type="component" value="Unassembled WGS sequence"/>
</dbReference>
<feature type="region of interest" description="Disordered" evidence="1">
    <location>
        <begin position="1"/>
        <end position="21"/>
    </location>
</feature>
<evidence type="ECO:0000313" key="3">
    <source>
        <dbReference type="Proteomes" id="UP001314263"/>
    </source>
</evidence>
<dbReference type="AlphaFoldDB" id="A0AAV1IBQ4"/>
<reference evidence="2 3" key="1">
    <citation type="submission" date="2023-10" db="EMBL/GenBank/DDBJ databases">
        <authorList>
            <person name="Maclean D."/>
            <person name="Macfadyen A."/>
        </authorList>
    </citation>
    <scope>NUCLEOTIDE SEQUENCE [LARGE SCALE GENOMIC DNA]</scope>
</reference>
<organism evidence="2 3">
    <name type="scientific">Coccomyxa viridis</name>
    <dbReference type="NCBI Taxonomy" id="1274662"/>
    <lineage>
        <taxon>Eukaryota</taxon>
        <taxon>Viridiplantae</taxon>
        <taxon>Chlorophyta</taxon>
        <taxon>core chlorophytes</taxon>
        <taxon>Trebouxiophyceae</taxon>
        <taxon>Trebouxiophyceae incertae sedis</taxon>
        <taxon>Coccomyxaceae</taxon>
        <taxon>Coccomyxa</taxon>
    </lineage>
</organism>
<keyword evidence="3" id="KW-1185">Reference proteome</keyword>
<gene>
    <name evidence="2" type="ORF">CVIRNUC_007335</name>
</gene>
<dbReference type="PANTHER" id="PTHR38436">
    <property type="entry name" value="POLYKETIDE CYCLASE SNOAL-LIKE DOMAIN"/>
    <property type="match status" value="1"/>
</dbReference>
<comment type="caution">
    <text evidence="2">The sequence shown here is derived from an EMBL/GenBank/DDBJ whole genome shotgun (WGS) entry which is preliminary data.</text>
</comment>
<accession>A0AAV1IBQ4</accession>
<dbReference type="Pfam" id="PF07366">
    <property type="entry name" value="SnoaL"/>
    <property type="match status" value="1"/>
</dbReference>
<dbReference type="EMBL" id="CAUYUE010000010">
    <property type="protein sequence ID" value="CAK0784132.1"/>
    <property type="molecule type" value="Genomic_DNA"/>
</dbReference>
<dbReference type="SUPFAM" id="SSF54427">
    <property type="entry name" value="NTF2-like"/>
    <property type="match status" value="1"/>
</dbReference>
<dbReference type="Gene3D" id="3.10.450.50">
    <property type="match status" value="1"/>
</dbReference>
<evidence type="ECO:0000256" key="1">
    <source>
        <dbReference type="SAM" id="MobiDB-lite"/>
    </source>
</evidence>
<protein>
    <submittedName>
        <fullName evidence="2">Uncharacterized protein</fullName>
    </submittedName>
</protein>
<sequence>MRAAGISARSQRPLASRQSSSGALRSTKRCFCRLKRLPLVSAAPAAVQPSTEELTAVWEEHLKHEFSTKNTEETIRTMVPHASVNHVPTLTGGKGHEQLRRFYSESFIPAFPDDTRTTPVNRIVASSAVVDEMVLEFTHDQEMAFMLPGIAPTHKKVSIPLIVVVQFEGEKLALERIYWDQASVLAQIGVLDPSLLPGRAVSGREQAAKVLDFDSVPSNSAIELAHRQC</sequence>
<name>A0AAV1IBQ4_9CHLO</name>
<dbReference type="InterPro" id="IPR032710">
    <property type="entry name" value="NTF2-like_dom_sf"/>
</dbReference>
<proteinExistence type="predicted"/>